<dbReference type="Gene3D" id="3.40.1260.10">
    <property type="entry name" value="DsrEFH-like"/>
    <property type="match status" value="1"/>
</dbReference>
<dbReference type="OrthoDB" id="9787483at2"/>
<dbReference type="PANTHER" id="PTHR34874">
    <property type="entry name" value="PROTEIN YCHN"/>
    <property type="match status" value="1"/>
</dbReference>
<evidence type="ECO:0000256" key="3">
    <source>
        <dbReference type="ARBA" id="ARBA00022490"/>
    </source>
</evidence>
<dbReference type="PANTHER" id="PTHR34874:SF3">
    <property type="entry name" value="SULFURTRANSFERASE TUSD"/>
    <property type="match status" value="1"/>
</dbReference>
<comment type="subcellular location">
    <subcellularLocation>
        <location evidence="1">Cytoplasm</location>
    </subcellularLocation>
</comment>
<dbReference type="GO" id="GO:0002143">
    <property type="term" value="P:tRNA wobble position uridine thiolation"/>
    <property type="evidence" value="ECO:0007669"/>
    <property type="project" value="TreeGrafter"/>
</dbReference>
<reference evidence="5 6" key="1">
    <citation type="submission" date="2019-08" db="EMBL/GenBank/DDBJ databases">
        <title>Genome sequence of Psychrobacter frigidicola ACAM304 (type strain).</title>
        <authorList>
            <person name="Bowman J.P."/>
        </authorList>
    </citation>
    <scope>NUCLEOTIDE SEQUENCE [LARGE SCALE GENOMIC DNA]</scope>
    <source>
        <strain evidence="5 6">ACAM 304</strain>
    </source>
</reference>
<evidence type="ECO:0000313" key="5">
    <source>
        <dbReference type="EMBL" id="TXD97919.1"/>
    </source>
</evidence>
<dbReference type="InterPro" id="IPR017463">
    <property type="entry name" value="Sulphur_relay_TusD/DsrE"/>
</dbReference>
<keyword evidence="6" id="KW-1185">Reference proteome</keyword>
<name>A0A5C7A3C8_9GAMM</name>
<dbReference type="EMBL" id="VORZ01000001">
    <property type="protein sequence ID" value="TXD97919.1"/>
    <property type="molecule type" value="Genomic_DNA"/>
</dbReference>
<dbReference type="InterPro" id="IPR003787">
    <property type="entry name" value="Sulphur_relay_DsrE/F-like"/>
</dbReference>
<accession>A0A5C7A3C8</accession>
<comment type="similarity">
    <text evidence="2">Belongs to the DsrE/TusD family.</text>
</comment>
<dbReference type="GO" id="GO:0097163">
    <property type="term" value="F:sulfur carrier activity"/>
    <property type="evidence" value="ECO:0007669"/>
    <property type="project" value="TreeGrafter"/>
</dbReference>
<dbReference type="Proteomes" id="UP000321903">
    <property type="component" value="Unassembled WGS sequence"/>
</dbReference>
<gene>
    <name evidence="5" type="primary">tusD</name>
    <name evidence="5" type="ORF">ES754_02890</name>
</gene>
<evidence type="ECO:0000256" key="4">
    <source>
        <dbReference type="ARBA" id="ARBA00022679"/>
    </source>
</evidence>
<keyword evidence="3" id="KW-0963">Cytoplasm</keyword>
<comment type="caution">
    <text evidence="5">The sequence shown here is derived from an EMBL/GenBank/DDBJ whole genome shotgun (WGS) entry which is preliminary data.</text>
</comment>
<dbReference type="GO" id="GO:1990228">
    <property type="term" value="C:sulfurtransferase complex"/>
    <property type="evidence" value="ECO:0007669"/>
    <property type="project" value="TreeGrafter"/>
</dbReference>
<keyword evidence="4 5" id="KW-0808">Transferase</keyword>
<dbReference type="AlphaFoldDB" id="A0A5C7A3C8"/>
<evidence type="ECO:0000256" key="2">
    <source>
        <dbReference type="ARBA" id="ARBA00007067"/>
    </source>
</evidence>
<dbReference type="NCBIfam" id="TIGR03012">
    <property type="entry name" value="sulf_tusD_dsrE"/>
    <property type="match status" value="1"/>
</dbReference>
<evidence type="ECO:0000313" key="6">
    <source>
        <dbReference type="Proteomes" id="UP000321903"/>
    </source>
</evidence>
<proteinExistence type="inferred from homology"/>
<sequence length="167" mass="18372">MMTTTPLLLITKDPSHPLADLALRYTRALLAQTSAVDNEVTDNGVSKSANVENNMAKSSESFCENICESVKAPLNLFFYADAAHTANRLRWQSADQTNLTQEWQALAEQYQLPLPVCVSTALSRGISDTDNSTRHQLDGNNVAIGFQLVGLSELAIMMQGHCRLIQF</sequence>
<dbReference type="GO" id="GO:0016783">
    <property type="term" value="F:sulfurtransferase activity"/>
    <property type="evidence" value="ECO:0007669"/>
    <property type="project" value="InterPro"/>
</dbReference>
<protein>
    <submittedName>
        <fullName evidence="5">Sulfurtransferase complex subunit TusD</fullName>
    </submittedName>
</protein>
<evidence type="ECO:0000256" key="1">
    <source>
        <dbReference type="ARBA" id="ARBA00004496"/>
    </source>
</evidence>
<dbReference type="Pfam" id="PF02635">
    <property type="entry name" value="DsrE"/>
    <property type="match status" value="1"/>
</dbReference>
<dbReference type="InterPro" id="IPR027396">
    <property type="entry name" value="DsrEFH-like"/>
</dbReference>
<organism evidence="5 6">
    <name type="scientific">Psychrobacter frigidicola</name>
    <dbReference type="NCBI Taxonomy" id="45611"/>
    <lineage>
        <taxon>Bacteria</taxon>
        <taxon>Pseudomonadati</taxon>
        <taxon>Pseudomonadota</taxon>
        <taxon>Gammaproteobacteria</taxon>
        <taxon>Moraxellales</taxon>
        <taxon>Moraxellaceae</taxon>
        <taxon>Psychrobacter</taxon>
    </lineage>
</organism>
<dbReference type="RefSeq" id="WP_147221880.1">
    <property type="nucleotide sequence ID" value="NZ_CAJGYY010000001.1"/>
</dbReference>
<dbReference type="SUPFAM" id="SSF75169">
    <property type="entry name" value="DsrEFH-like"/>
    <property type="match status" value="1"/>
</dbReference>